<feature type="transmembrane region" description="Helical" evidence="2">
    <location>
        <begin position="103"/>
        <end position="121"/>
    </location>
</feature>
<accession>A0A4C1XVY6</accession>
<protein>
    <submittedName>
        <fullName evidence="3">Uncharacterized protein</fullName>
    </submittedName>
</protein>
<dbReference type="AlphaFoldDB" id="A0A4C1XVY6"/>
<gene>
    <name evidence="3" type="ORF">EVAR_40509_1</name>
</gene>
<dbReference type="Proteomes" id="UP000299102">
    <property type="component" value="Unassembled WGS sequence"/>
</dbReference>
<evidence type="ECO:0000256" key="2">
    <source>
        <dbReference type="SAM" id="Phobius"/>
    </source>
</evidence>
<dbReference type="EMBL" id="BGZK01000989">
    <property type="protein sequence ID" value="GBP67738.1"/>
    <property type="molecule type" value="Genomic_DNA"/>
</dbReference>
<dbReference type="STRING" id="151549.A0A4C1XVY6"/>
<evidence type="ECO:0000313" key="3">
    <source>
        <dbReference type="EMBL" id="GBP67738.1"/>
    </source>
</evidence>
<comment type="caution">
    <text evidence="3">The sequence shown here is derived from an EMBL/GenBank/DDBJ whole genome shotgun (WGS) entry which is preliminary data.</text>
</comment>
<proteinExistence type="predicted"/>
<feature type="compositionally biased region" description="Polar residues" evidence="1">
    <location>
        <begin position="1"/>
        <end position="10"/>
    </location>
</feature>
<feature type="transmembrane region" description="Helical" evidence="2">
    <location>
        <begin position="79"/>
        <end position="97"/>
    </location>
</feature>
<evidence type="ECO:0000313" key="4">
    <source>
        <dbReference type="Proteomes" id="UP000299102"/>
    </source>
</evidence>
<dbReference type="PANTHER" id="PTHR20893:SF2">
    <property type="entry name" value="LD08641P"/>
    <property type="match status" value="1"/>
</dbReference>
<evidence type="ECO:0000256" key="1">
    <source>
        <dbReference type="SAM" id="MobiDB-lite"/>
    </source>
</evidence>
<name>A0A4C1XVY6_EUMVA</name>
<feature type="region of interest" description="Disordered" evidence="1">
    <location>
        <begin position="1"/>
        <end position="27"/>
    </location>
</feature>
<keyword evidence="4" id="KW-1185">Reference proteome</keyword>
<reference evidence="3 4" key="1">
    <citation type="journal article" date="2019" name="Commun. Biol.">
        <title>The bagworm genome reveals a unique fibroin gene that provides high tensile strength.</title>
        <authorList>
            <person name="Kono N."/>
            <person name="Nakamura H."/>
            <person name="Ohtoshi R."/>
            <person name="Tomita M."/>
            <person name="Numata K."/>
            <person name="Arakawa K."/>
        </authorList>
    </citation>
    <scope>NUCLEOTIDE SEQUENCE [LARGE SCALE GENOMIC DNA]</scope>
</reference>
<keyword evidence="2" id="KW-1133">Transmembrane helix</keyword>
<sequence length="181" mass="19080">MLSGSKSRMGTMTRLESGPAPARDRGEVTGRERALLVCLQSAASADGLKCKVCNSPYEVQETTRVAWEQGLTPAHWTRTALAVASMCGAGAAAWLAGQLFASTVVRVLAVGMALLVFYLALRTLGMSTVTAYQRAKVSSLHIISEPVGEASLDLPTISNTVTVEIASKAALERALKGEVDQ</sequence>
<keyword evidence="2" id="KW-0472">Membrane</keyword>
<dbReference type="PANTHER" id="PTHR20893">
    <property type="entry name" value="LD08641P"/>
    <property type="match status" value="1"/>
</dbReference>
<organism evidence="3 4">
    <name type="scientific">Eumeta variegata</name>
    <name type="common">Bagworm moth</name>
    <name type="synonym">Eumeta japonica</name>
    <dbReference type="NCBI Taxonomy" id="151549"/>
    <lineage>
        <taxon>Eukaryota</taxon>
        <taxon>Metazoa</taxon>
        <taxon>Ecdysozoa</taxon>
        <taxon>Arthropoda</taxon>
        <taxon>Hexapoda</taxon>
        <taxon>Insecta</taxon>
        <taxon>Pterygota</taxon>
        <taxon>Neoptera</taxon>
        <taxon>Endopterygota</taxon>
        <taxon>Lepidoptera</taxon>
        <taxon>Glossata</taxon>
        <taxon>Ditrysia</taxon>
        <taxon>Tineoidea</taxon>
        <taxon>Psychidae</taxon>
        <taxon>Oiketicinae</taxon>
        <taxon>Eumeta</taxon>
    </lineage>
</organism>
<keyword evidence="2" id="KW-0812">Transmembrane</keyword>
<dbReference type="OrthoDB" id="2154780at2759"/>